<organism evidence="2 3">
    <name type="scientific">Pseudorhodoplanes sinuspersici</name>
    <dbReference type="NCBI Taxonomy" id="1235591"/>
    <lineage>
        <taxon>Bacteria</taxon>
        <taxon>Pseudomonadati</taxon>
        <taxon>Pseudomonadota</taxon>
        <taxon>Alphaproteobacteria</taxon>
        <taxon>Hyphomicrobiales</taxon>
        <taxon>Pseudorhodoplanes</taxon>
    </lineage>
</organism>
<evidence type="ECO:0000313" key="3">
    <source>
        <dbReference type="Proteomes" id="UP000194137"/>
    </source>
</evidence>
<dbReference type="OrthoDB" id="8085937at2"/>
<dbReference type="RefSeq" id="WP_086087304.1">
    <property type="nucleotide sequence ID" value="NZ_CP021112.1"/>
</dbReference>
<dbReference type="STRING" id="1235591.CAK95_07220"/>
<proteinExistence type="predicted"/>
<dbReference type="Pfam" id="PF06568">
    <property type="entry name" value="YjiS-like"/>
    <property type="match status" value="1"/>
</dbReference>
<dbReference type="AlphaFoldDB" id="A0A1W6ZNK1"/>
<sequence length="88" mass="9562">MSNTNMTGLTATQHATLFSSAAMRCKKFAANLHCLFHRAVMAHETRSTLNALPDVILKDVGIARSEIDFVANAIASGTYHERHGPHGQ</sequence>
<protein>
    <recommendedName>
        <fullName evidence="1">YjiS-like domain-containing protein</fullName>
    </recommendedName>
</protein>
<feature type="domain" description="YjiS-like" evidence="1">
    <location>
        <begin position="36"/>
        <end position="68"/>
    </location>
</feature>
<dbReference type="KEGG" id="psin:CAK95_07220"/>
<keyword evidence="3" id="KW-1185">Reference proteome</keyword>
<name>A0A1W6ZNK1_9HYPH</name>
<accession>A0A1W6ZNK1</accession>
<evidence type="ECO:0000313" key="2">
    <source>
        <dbReference type="EMBL" id="ARP98892.1"/>
    </source>
</evidence>
<dbReference type="InterPro" id="IPR009506">
    <property type="entry name" value="YjiS-like"/>
</dbReference>
<dbReference type="Proteomes" id="UP000194137">
    <property type="component" value="Chromosome"/>
</dbReference>
<dbReference type="EMBL" id="CP021112">
    <property type="protein sequence ID" value="ARP98892.1"/>
    <property type="molecule type" value="Genomic_DNA"/>
</dbReference>
<evidence type="ECO:0000259" key="1">
    <source>
        <dbReference type="Pfam" id="PF06568"/>
    </source>
</evidence>
<gene>
    <name evidence="2" type="ORF">CAK95_07220</name>
</gene>
<reference evidence="2 3" key="1">
    <citation type="submission" date="2017-05" db="EMBL/GenBank/DDBJ databases">
        <title>Full genome sequence of Pseudorhodoplanes sinuspersici.</title>
        <authorList>
            <person name="Dastgheib S.M.M."/>
            <person name="Shavandi M."/>
            <person name="Tirandaz H."/>
        </authorList>
    </citation>
    <scope>NUCLEOTIDE SEQUENCE [LARGE SCALE GENOMIC DNA]</scope>
    <source>
        <strain evidence="2 3">RIPI110</strain>
    </source>
</reference>